<feature type="signal peptide" evidence="6">
    <location>
        <begin position="1"/>
        <end position="20"/>
    </location>
</feature>
<dbReference type="GO" id="GO:0006508">
    <property type="term" value="P:proteolysis"/>
    <property type="evidence" value="ECO:0007669"/>
    <property type="project" value="UniProtKB-KW"/>
</dbReference>
<feature type="domain" description="Peptidase S1" evidence="7">
    <location>
        <begin position="26"/>
        <end position="247"/>
    </location>
</feature>
<keyword evidence="2" id="KW-0378">Hydrolase</keyword>
<dbReference type="AlphaFoldDB" id="A0A336M744"/>
<dbReference type="InterPro" id="IPR009003">
    <property type="entry name" value="Peptidase_S1_PA"/>
</dbReference>
<dbReference type="PRINTS" id="PR00722">
    <property type="entry name" value="CHYMOTRYPSIN"/>
</dbReference>
<comment type="similarity">
    <text evidence="5">Belongs to the peptidase S1 family. CLIP subfamily.</text>
</comment>
<dbReference type="FunFam" id="2.40.10.10:FF:000068">
    <property type="entry name" value="transmembrane protease serine 2"/>
    <property type="match status" value="1"/>
</dbReference>
<dbReference type="Pfam" id="PF00089">
    <property type="entry name" value="Trypsin"/>
    <property type="match status" value="1"/>
</dbReference>
<gene>
    <name evidence="8" type="primary">CSON012078</name>
</gene>
<dbReference type="CDD" id="cd00190">
    <property type="entry name" value="Tryp_SPc"/>
    <property type="match status" value="1"/>
</dbReference>
<dbReference type="PANTHER" id="PTHR24276">
    <property type="entry name" value="POLYSERASE-RELATED"/>
    <property type="match status" value="1"/>
</dbReference>
<evidence type="ECO:0000259" key="7">
    <source>
        <dbReference type="PROSITE" id="PS50240"/>
    </source>
</evidence>
<evidence type="ECO:0000256" key="6">
    <source>
        <dbReference type="SAM" id="SignalP"/>
    </source>
</evidence>
<evidence type="ECO:0000256" key="2">
    <source>
        <dbReference type="ARBA" id="ARBA00022801"/>
    </source>
</evidence>
<organism evidence="8">
    <name type="scientific">Culicoides sonorensis</name>
    <name type="common">Biting midge</name>
    <dbReference type="NCBI Taxonomy" id="179676"/>
    <lineage>
        <taxon>Eukaryota</taxon>
        <taxon>Metazoa</taxon>
        <taxon>Ecdysozoa</taxon>
        <taxon>Arthropoda</taxon>
        <taxon>Hexapoda</taxon>
        <taxon>Insecta</taxon>
        <taxon>Pterygota</taxon>
        <taxon>Neoptera</taxon>
        <taxon>Endopterygota</taxon>
        <taxon>Diptera</taxon>
        <taxon>Nematocera</taxon>
        <taxon>Chironomoidea</taxon>
        <taxon>Ceratopogonidae</taxon>
        <taxon>Ceratopogoninae</taxon>
        <taxon>Culicoides</taxon>
        <taxon>Monoculicoides</taxon>
    </lineage>
</organism>
<proteinExistence type="inferred from homology"/>
<evidence type="ECO:0000256" key="5">
    <source>
        <dbReference type="ARBA" id="ARBA00024195"/>
    </source>
</evidence>
<evidence type="ECO:0000256" key="3">
    <source>
        <dbReference type="ARBA" id="ARBA00022825"/>
    </source>
</evidence>
<evidence type="ECO:0000313" key="8">
    <source>
        <dbReference type="EMBL" id="SSX25211.1"/>
    </source>
</evidence>
<evidence type="ECO:0000256" key="4">
    <source>
        <dbReference type="ARBA" id="ARBA00023157"/>
    </source>
</evidence>
<dbReference type="VEuPathDB" id="VectorBase:CSON012078"/>
<dbReference type="PANTHER" id="PTHR24276:SF91">
    <property type="entry name" value="AT26814P-RELATED"/>
    <property type="match status" value="1"/>
</dbReference>
<dbReference type="SUPFAM" id="SSF50494">
    <property type="entry name" value="Trypsin-like serine proteases"/>
    <property type="match status" value="1"/>
</dbReference>
<dbReference type="SMART" id="SM00020">
    <property type="entry name" value="Tryp_SPc"/>
    <property type="match status" value="1"/>
</dbReference>
<name>A0A336M744_CULSO</name>
<accession>A0A336M744</accession>
<protein>
    <submittedName>
        <fullName evidence="8">CSON012078 protein</fullName>
    </submittedName>
</protein>
<dbReference type="PROSITE" id="PS50240">
    <property type="entry name" value="TRYPSIN_DOM"/>
    <property type="match status" value="1"/>
</dbReference>
<dbReference type="InterPro" id="IPR001254">
    <property type="entry name" value="Trypsin_dom"/>
</dbReference>
<dbReference type="InterPro" id="IPR050430">
    <property type="entry name" value="Peptidase_S1"/>
</dbReference>
<sequence>MMHSWIFGALFVAFIAACNGNDIERIVGGFYAEEGQFPHQVALFRDNRFSCGGSIIGDRFVLTAAHCVYHNDRIVPISSLTILAGTNKLSEGGKFYKIHRISPHLQYKNFTNDIAIIKIKDKFEWDNFTQPIELSQHPVAPNTDVELSGWGRVGTNEEISFDLKYTTAHALGETKCRETTGFEHSGILCFQSADDEGVCFGDSGSPATANGKLVGVANFIMDGCGTADPDGYANVPYYYDWIVRRLK</sequence>
<dbReference type="InterPro" id="IPR001314">
    <property type="entry name" value="Peptidase_S1A"/>
</dbReference>
<evidence type="ECO:0000256" key="1">
    <source>
        <dbReference type="ARBA" id="ARBA00022670"/>
    </source>
</evidence>
<dbReference type="OMA" id="WVEDTMA"/>
<reference evidence="8" key="1">
    <citation type="submission" date="2018-07" db="EMBL/GenBank/DDBJ databases">
        <authorList>
            <person name="Quirk P.G."/>
            <person name="Krulwich T.A."/>
        </authorList>
    </citation>
    <scope>NUCLEOTIDE SEQUENCE</scope>
</reference>
<dbReference type="EMBL" id="UFQT01000553">
    <property type="protein sequence ID" value="SSX25211.1"/>
    <property type="molecule type" value="Genomic_DNA"/>
</dbReference>
<keyword evidence="6" id="KW-0732">Signal</keyword>
<dbReference type="GO" id="GO:0004252">
    <property type="term" value="F:serine-type endopeptidase activity"/>
    <property type="evidence" value="ECO:0007669"/>
    <property type="project" value="InterPro"/>
</dbReference>
<dbReference type="InterPro" id="IPR018114">
    <property type="entry name" value="TRYPSIN_HIS"/>
</dbReference>
<keyword evidence="1" id="KW-0645">Protease</keyword>
<feature type="chain" id="PRO_5016342976" evidence="6">
    <location>
        <begin position="21"/>
        <end position="247"/>
    </location>
</feature>
<dbReference type="PROSITE" id="PS00134">
    <property type="entry name" value="TRYPSIN_HIS"/>
    <property type="match status" value="1"/>
</dbReference>
<keyword evidence="3" id="KW-0720">Serine protease</keyword>
<dbReference type="InterPro" id="IPR043504">
    <property type="entry name" value="Peptidase_S1_PA_chymotrypsin"/>
</dbReference>
<keyword evidence="4" id="KW-1015">Disulfide bond</keyword>
<dbReference type="Gene3D" id="2.40.10.10">
    <property type="entry name" value="Trypsin-like serine proteases"/>
    <property type="match status" value="2"/>
</dbReference>